<sequence>MTELDEKPQTPEERHLFTRPHKSDLVTPTLNHLNLATQDLDKVLKLAFAHEEEYAKLREAIETKSDEIKKMTKEKEKLRKDHDAEVEENALLQETITRPRETVAQKNKEVEHQKVHCEIAFEMWDKASKTVDQLKLDMTAKGETIAPLQVKGRKFEQGKKSYSMMKEALGDS</sequence>
<dbReference type="AlphaFoldDB" id="A0A6A5VLA8"/>
<evidence type="ECO:0008006" key="5">
    <source>
        <dbReference type="Google" id="ProtNLM"/>
    </source>
</evidence>
<dbReference type="EMBL" id="ML976661">
    <property type="protein sequence ID" value="KAF1978074.1"/>
    <property type="molecule type" value="Genomic_DNA"/>
</dbReference>
<evidence type="ECO:0000256" key="1">
    <source>
        <dbReference type="SAM" id="Coils"/>
    </source>
</evidence>
<evidence type="ECO:0000256" key="2">
    <source>
        <dbReference type="SAM" id="MobiDB-lite"/>
    </source>
</evidence>
<keyword evidence="1" id="KW-0175">Coiled coil</keyword>
<evidence type="ECO:0000313" key="3">
    <source>
        <dbReference type="EMBL" id="KAF1978074.1"/>
    </source>
</evidence>
<dbReference type="Proteomes" id="UP000800036">
    <property type="component" value="Unassembled WGS sequence"/>
</dbReference>
<proteinExistence type="predicted"/>
<feature type="coiled-coil region" evidence="1">
    <location>
        <begin position="47"/>
        <end position="95"/>
    </location>
</feature>
<evidence type="ECO:0000313" key="4">
    <source>
        <dbReference type="Proteomes" id="UP000800036"/>
    </source>
</evidence>
<keyword evidence="4" id="KW-1185">Reference proteome</keyword>
<reference evidence="3" key="1">
    <citation type="journal article" date="2020" name="Stud. Mycol.">
        <title>101 Dothideomycetes genomes: a test case for predicting lifestyles and emergence of pathogens.</title>
        <authorList>
            <person name="Haridas S."/>
            <person name="Albert R."/>
            <person name="Binder M."/>
            <person name="Bloem J."/>
            <person name="Labutti K."/>
            <person name="Salamov A."/>
            <person name="Andreopoulos B."/>
            <person name="Baker S."/>
            <person name="Barry K."/>
            <person name="Bills G."/>
            <person name="Bluhm B."/>
            <person name="Cannon C."/>
            <person name="Castanera R."/>
            <person name="Culley D."/>
            <person name="Daum C."/>
            <person name="Ezra D."/>
            <person name="Gonzalez J."/>
            <person name="Henrissat B."/>
            <person name="Kuo A."/>
            <person name="Liang C."/>
            <person name="Lipzen A."/>
            <person name="Lutzoni F."/>
            <person name="Magnuson J."/>
            <person name="Mondo S."/>
            <person name="Nolan M."/>
            <person name="Ohm R."/>
            <person name="Pangilinan J."/>
            <person name="Park H.-J."/>
            <person name="Ramirez L."/>
            <person name="Alfaro M."/>
            <person name="Sun H."/>
            <person name="Tritt A."/>
            <person name="Yoshinaga Y."/>
            <person name="Zwiers L.-H."/>
            <person name="Turgeon B."/>
            <person name="Goodwin S."/>
            <person name="Spatafora J."/>
            <person name="Crous P."/>
            <person name="Grigoriev I."/>
        </authorList>
    </citation>
    <scope>NUCLEOTIDE SEQUENCE</scope>
    <source>
        <strain evidence="3">CBS 107.79</strain>
    </source>
</reference>
<accession>A0A6A5VLA8</accession>
<feature type="region of interest" description="Disordered" evidence="2">
    <location>
        <begin position="1"/>
        <end position="23"/>
    </location>
</feature>
<protein>
    <recommendedName>
        <fullName evidence="5">Kinetochore protein Spc24</fullName>
    </recommendedName>
</protein>
<name>A0A6A5VLA8_9PLEO</name>
<gene>
    <name evidence="3" type="ORF">BU23DRAFT_564352</name>
</gene>
<organism evidence="3 4">
    <name type="scientific">Bimuria novae-zelandiae CBS 107.79</name>
    <dbReference type="NCBI Taxonomy" id="1447943"/>
    <lineage>
        <taxon>Eukaryota</taxon>
        <taxon>Fungi</taxon>
        <taxon>Dikarya</taxon>
        <taxon>Ascomycota</taxon>
        <taxon>Pezizomycotina</taxon>
        <taxon>Dothideomycetes</taxon>
        <taxon>Pleosporomycetidae</taxon>
        <taxon>Pleosporales</taxon>
        <taxon>Massarineae</taxon>
        <taxon>Didymosphaeriaceae</taxon>
        <taxon>Bimuria</taxon>
    </lineage>
</organism>